<dbReference type="InterPro" id="IPR007502">
    <property type="entry name" value="Helicase-assoc_dom"/>
</dbReference>
<evidence type="ECO:0000259" key="5">
    <source>
        <dbReference type="PROSITE" id="PS51192"/>
    </source>
</evidence>
<protein>
    <recommendedName>
        <fullName evidence="9">ATP-dependent RNA helicase HrpA</fullName>
    </recommendedName>
</protein>
<dbReference type="SMART" id="SM00847">
    <property type="entry name" value="HA2"/>
    <property type="match status" value="1"/>
</dbReference>
<dbReference type="GO" id="GO:0005524">
    <property type="term" value="F:ATP binding"/>
    <property type="evidence" value="ECO:0007669"/>
    <property type="project" value="UniProtKB-KW"/>
</dbReference>
<dbReference type="InterPro" id="IPR014001">
    <property type="entry name" value="Helicase_ATP-bd"/>
</dbReference>
<dbReference type="FunFam" id="3.40.50.300:FF:001922">
    <property type="entry name" value="DEAH (Asp-Glu-Ala-His) box polypeptide 29"/>
    <property type="match status" value="1"/>
</dbReference>
<dbReference type="Pfam" id="PF00270">
    <property type="entry name" value="DEAD"/>
    <property type="match status" value="1"/>
</dbReference>
<dbReference type="PROSITE" id="PS51192">
    <property type="entry name" value="HELICASE_ATP_BIND_1"/>
    <property type="match status" value="1"/>
</dbReference>
<dbReference type="InterPro" id="IPR011709">
    <property type="entry name" value="DEAD-box_helicase_OB_fold"/>
</dbReference>
<dbReference type="EMBL" id="AP024086">
    <property type="protein sequence ID" value="BCL60883.1"/>
    <property type="molecule type" value="Genomic_DNA"/>
</dbReference>
<dbReference type="CDD" id="cd18791">
    <property type="entry name" value="SF2_C_RHA"/>
    <property type="match status" value="1"/>
</dbReference>
<dbReference type="GO" id="GO:0003723">
    <property type="term" value="F:RNA binding"/>
    <property type="evidence" value="ECO:0007669"/>
    <property type="project" value="TreeGrafter"/>
</dbReference>
<evidence type="ECO:0000256" key="4">
    <source>
        <dbReference type="ARBA" id="ARBA00022840"/>
    </source>
</evidence>
<evidence type="ECO:0000256" key="2">
    <source>
        <dbReference type="ARBA" id="ARBA00022801"/>
    </source>
</evidence>
<dbReference type="KEGG" id="dbk:DGMP_15760"/>
<keyword evidence="8" id="KW-1185">Reference proteome</keyword>
<dbReference type="InterPro" id="IPR001650">
    <property type="entry name" value="Helicase_C-like"/>
</dbReference>
<dbReference type="Proteomes" id="UP000826725">
    <property type="component" value="Chromosome"/>
</dbReference>
<name>A0A8D5FGG6_9BACT</name>
<dbReference type="Pfam" id="PF21010">
    <property type="entry name" value="HA2_C"/>
    <property type="match status" value="1"/>
</dbReference>
<dbReference type="SMART" id="SM00490">
    <property type="entry name" value="HELICc"/>
    <property type="match status" value="1"/>
</dbReference>
<evidence type="ECO:0008006" key="9">
    <source>
        <dbReference type="Google" id="ProtNLM"/>
    </source>
</evidence>
<sequence>MNSSISYPAGLPITARKEDIINSLKTNQVTVIAGETGSGKTTQIPKMCLEAFPDNHRLIGCTQPRRIAASTVSARVAEELGREEGFVAYKVRFHDHTTRSTRIKFMTDGVLLAETRQDPDLLKYDVIIVDEAHERSLNIDFLLGYLKNLLARRSDLKLVITSATIDTQAFAEHFNHCPILNIEGQTYPVKIRYCPLPAEIIEERETVLEHCVAVIRDLFVKELPGDILVFLPTERDIRECCTLLEKYINSAVILPMFGRLHAADQRKIFQSFKKPKIVVATNVAETSITVPGIRYVIDSGLARISRYNVRSKTTSLPVTKISRASCNQRKGRCGRIGPGICVRLYSEEDYEARPQYTLPEIQRSNLAEVILQMIALRLGHPADFPFIDPPHSNAVREGYRLLRELGAIDAKNRLTGTGRIMADLPIDPCISRIIIAAKESNCLREIKIISAILAIQDPRIRPAEREQDADIAHKIFAHPHSDFISLLNIWNQFQIFREESRSWSKLRKFCKLHYLSFQRMREWLDLHDQLERILNKREGFANNSVDASYEQVHKALLPGFLRNIACRKEKKIYKNTRERELMIFPGSHQFSRSGEWIVAASFIETNRLYALTIATIEPEWIETVAPDICKYSWSHPAYHKKSGSIMALENVSLFGLRIISGRKVNFGRRHRKNRKEARDIFINSALVQGELIGKYAFLKHNLTLVKSWEETEERLRTRNIVVDPLVLHDFYNERLPESVFDRKSLNGFLKRKKNKTFLFMREEDILLRKPGENELADYPHSVAVGNMTIRLEYNFTPAAINDGVTFRLPADFAQNVSEHFFEWLVPGLLHEKLTFLLKGLPKSIRKQLVPVNRTVDTILDDIDLYRGSFLGLSNPPYSSISGY</sequence>
<reference evidence="7" key="1">
    <citation type="submission" date="2020-09" db="EMBL/GenBank/DDBJ databases">
        <title>Desulfogranum mesoprofundum gen. nov., sp. nov., a novel mesophilic, sulfate-reducing chemolithoautotroph isolated from a deep-sea hydrothermal vent chimney in the Suiyo Seamount.</title>
        <authorList>
            <person name="Hashimoto Y."/>
            <person name="Nakagawa S."/>
        </authorList>
    </citation>
    <scope>NUCLEOTIDE SEQUENCE</scope>
    <source>
        <strain evidence="7">KT2</strain>
    </source>
</reference>
<keyword evidence="2" id="KW-0378">Hydrolase</keyword>
<dbReference type="InterPro" id="IPR003593">
    <property type="entry name" value="AAA+_ATPase"/>
</dbReference>
<evidence type="ECO:0000313" key="8">
    <source>
        <dbReference type="Proteomes" id="UP000826725"/>
    </source>
</evidence>
<evidence type="ECO:0000259" key="6">
    <source>
        <dbReference type="PROSITE" id="PS51194"/>
    </source>
</evidence>
<dbReference type="SMART" id="SM00382">
    <property type="entry name" value="AAA"/>
    <property type="match status" value="1"/>
</dbReference>
<accession>A0A8D5FGG6</accession>
<dbReference type="PROSITE" id="PS51194">
    <property type="entry name" value="HELICASE_CTER"/>
    <property type="match status" value="1"/>
</dbReference>
<dbReference type="PANTHER" id="PTHR18934">
    <property type="entry name" value="ATP-DEPENDENT RNA HELICASE"/>
    <property type="match status" value="1"/>
</dbReference>
<dbReference type="NCBIfam" id="TIGR01967">
    <property type="entry name" value="DEAH_box_HrpA"/>
    <property type="match status" value="1"/>
</dbReference>
<dbReference type="InterPro" id="IPR048333">
    <property type="entry name" value="HA2_WH"/>
</dbReference>
<evidence type="ECO:0000313" key="7">
    <source>
        <dbReference type="EMBL" id="BCL60883.1"/>
    </source>
</evidence>
<dbReference type="InterPro" id="IPR011545">
    <property type="entry name" value="DEAD/DEAH_box_helicase_dom"/>
</dbReference>
<dbReference type="SMART" id="SM00487">
    <property type="entry name" value="DEXDc"/>
    <property type="match status" value="1"/>
</dbReference>
<keyword evidence="4" id="KW-0067">ATP-binding</keyword>
<proteinExistence type="predicted"/>
<dbReference type="GO" id="GO:0003724">
    <property type="term" value="F:RNA helicase activity"/>
    <property type="evidence" value="ECO:0007669"/>
    <property type="project" value="InterPro"/>
</dbReference>
<dbReference type="PANTHER" id="PTHR18934:SF99">
    <property type="entry name" value="ATP-DEPENDENT RNA HELICASE DHX37-RELATED"/>
    <property type="match status" value="1"/>
</dbReference>
<keyword evidence="1" id="KW-0547">Nucleotide-binding</keyword>
<gene>
    <name evidence="7" type="ORF">DGMP_15760</name>
</gene>
<dbReference type="InterPro" id="IPR024590">
    <property type="entry name" value="HrpA_C"/>
</dbReference>
<keyword evidence="3" id="KW-0347">Helicase</keyword>
<dbReference type="AlphaFoldDB" id="A0A8D5FGG6"/>
<feature type="domain" description="Helicase ATP-binding" evidence="5">
    <location>
        <begin position="21"/>
        <end position="183"/>
    </location>
</feature>
<dbReference type="Pfam" id="PF00271">
    <property type="entry name" value="Helicase_C"/>
    <property type="match status" value="1"/>
</dbReference>
<feature type="domain" description="Helicase C-terminal" evidence="6">
    <location>
        <begin position="214"/>
        <end position="377"/>
    </location>
</feature>
<dbReference type="InterPro" id="IPR010222">
    <property type="entry name" value="RNA_helicase_HrpA"/>
</dbReference>
<evidence type="ECO:0000256" key="1">
    <source>
        <dbReference type="ARBA" id="ARBA00022741"/>
    </source>
</evidence>
<dbReference type="Pfam" id="PF11898">
    <property type="entry name" value="DUF3418"/>
    <property type="match status" value="1"/>
</dbReference>
<evidence type="ECO:0000256" key="3">
    <source>
        <dbReference type="ARBA" id="ARBA00022806"/>
    </source>
</evidence>
<organism evidence="7 8">
    <name type="scientific">Desulfomarina profundi</name>
    <dbReference type="NCBI Taxonomy" id="2772557"/>
    <lineage>
        <taxon>Bacteria</taxon>
        <taxon>Pseudomonadati</taxon>
        <taxon>Thermodesulfobacteriota</taxon>
        <taxon>Desulfobulbia</taxon>
        <taxon>Desulfobulbales</taxon>
        <taxon>Desulfobulbaceae</taxon>
        <taxon>Desulfomarina</taxon>
    </lineage>
</organism>
<dbReference type="Pfam" id="PF07717">
    <property type="entry name" value="OB_NTP_bind"/>
    <property type="match status" value="1"/>
</dbReference>
<dbReference type="Pfam" id="PF04408">
    <property type="entry name" value="WHD_HA2"/>
    <property type="match status" value="1"/>
</dbReference>
<dbReference type="FunFam" id="1.20.120.1080:FF:000005">
    <property type="entry name" value="ATP-dependent helicase HrpA"/>
    <property type="match status" value="1"/>
</dbReference>
<dbReference type="RefSeq" id="WP_268907531.1">
    <property type="nucleotide sequence ID" value="NZ_AP024086.1"/>
</dbReference>
<dbReference type="GO" id="GO:0016787">
    <property type="term" value="F:hydrolase activity"/>
    <property type="evidence" value="ECO:0007669"/>
    <property type="project" value="UniProtKB-KW"/>
</dbReference>